<protein>
    <submittedName>
        <fullName evidence="1">Uncharacterized protein</fullName>
    </submittedName>
</protein>
<proteinExistence type="predicted"/>
<organism evidence="1 2">
    <name type="scientific">Necator americanus</name>
    <name type="common">Human hookworm</name>
    <dbReference type="NCBI Taxonomy" id="51031"/>
    <lineage>
        <taxon>Eukaryota</taxon>
        <taxon>Metazoa</taxon>
        <taxon>Ecdysozoa</taxon>
        <taxon>Nematoda</taxon>
        <taxon>Chromadorea</taxon>
        <taxon>Rhabditida</taxon>
        <taxon>Rhabditina</taxon>
        <taxon>Rhabditomorpha</taxon>
        <taxon>Strongyloidea</taxon>
        <taxon>Ancylostomatidae</taxon>
        <taxon>Bunostominae</taxon>
        <taxon>Necator</taxon>
    </lineage>
</organism>
<dbReference type="Proteomes" id="UP000053676">
    <property type="component" value="Unassembled WGS sequence"/>
</dbReference>
<dbReference type="EMBL" id="KI660355">
    <property type="protein sequence ID" value="ETN74523.1"/>
    <property type="molecule type" value="Genomic_DNA"/>
</dbReference>
<evidence type="ECO:0000313" key="1">
    <source>
        <dbReference type="EMBL" id="ETN74523.1"/>
    </source>
</evidence>
<evidence type="ECO:0000313" key="2">
    <source>
        <dbReference type="Proteomes" id="UP000053676"/>
    </source>
</evidence>
<gene>
    <name evidence="1" type="ORF">NECAME_04009</name>
</gene>
<name>W2SYA7_NECAM</name>
<keyword evidence="2" id="KW-1185">Reference proteome</keyword>
<sequence>MVQSYKVQINIRDKRDIYREQYNNNKRATEQVLTFYDLVTVRRNQDSS</sequence>
<accession>W2SYA7</accession>
<dbReference type="KEGG" id="nai:NECAME_04009"/>
<dbReference type="AlphaFoldDB" id="W2SYA7"/>
<reference evidence="2" key="1">
    <citation type="journal article" date="2014" name="Nat. Genet.">
        <title>Genome of the human hookworm Necator americanus.</title>
        <authorList>
            <person name="Tang Y.T."/>
            <person name="Gao X."/>
            <person name="Rosa B.A."/>
            <person name="Abubucker S."/>
            <person name="Hallsworth-Pepin K."/>
            <person name="Martin J."/>
            <person name="Tyagi R."/>
            <person name="Heizer E."/>
            <person name="Zhang X."/>
            <person name="Bhonagiri-Palsikar V."/>
            <person name="Minx P."/>
            <person name="Warren W.C."/>
            <person name="Wang Q."/>
            <person name="Zhan B."/>
            <person name="Hotez P.J."/>
            <person name="Sternberg P.W."/>
            <person name="Dougall A."/>
            <person name="Gaze S.T."/>
            <person name="Mulvenna J."/>
            <person name="Sotillo J."/>
            <person name="Ranganathan S."/>
            <person name="Rabelo E.M."/>
            <person name="Wilson R.K."/>
            <person name="Felgner P.L."/>
            <person name="Bethony J."/>
            <person name="Hawdon J.M."/>
            <person name="Gasser R.B."/>
            <person name="Loukas A."/>
            <person name="Mitreva M."/>
        </authorList>
    </citation>
    <scope>NUCLEOTIDE SEQUENCE [LARGE SCALE GENOMIC DNA]</scope>
</reference>